<organism evidence="2 3">
    <name type="scientific">Paenibacillus baimaensis</name>
    <dbReference type="NCBI Taxonomy" id="2982185"/>
    <lineage>
        <taxon>Bacteria</taxon>
        <taxon>Bacillati</taxon>
        <taxon>Bacillota</taxon>
        <taxon>Bacilli</taxon>
        <taxon>Bacillales</taxon>
        <taxon>Paenibacillaceae</taxon>
        <taxon>Paenibacillus</taxon>
    </lineage>
</organism>
<feature type="transmembrane region" description="Helical" evidence="1">
    <location>
        <begin position="120"/>
        <end position="141"/>
    </location>
</feature>
<feature type="transmembrane region" description="Helical" evidence="1">
    <location>
        <begin position="68"/>
        <end position="85"/>
    </location>
</feature>
<keyword evidence="1" id="KW-1133">Transmembrane helix</keyword>
<evidence type="ECO:0000313" key="3">
    <source>
        <dbReference type="Proteomes" id="UP001652445"/>
    </source>
</evidence>
<comment type="caution">
    <text evidence="2">The sequence shown here is derived from an EMBL/GenBank/DDBJ whole genome shotgun (WGS) entry which is preliminary data.</text>
</comment>
<evidence type="ECO:0008006" key="4">
    <source>
        <dbReference type="Google" id="ProtNLM"/>
    </source>
</evidence>
<feature type="transmembrane region" description="Helical" evidence="1">
    <location>
        <begin position="147"/>
        <end position="165"/>
    </location>
</feature>
<proteinExistence type="predicted"/>
<name>A0ABT2UT05_9BACL</name>
<evidence type="ECO:0000313" key="2">
    <source>
        <dbReference type="EMBL" id="MCU6797794.1"/>
    </source>
</evidence>
<feature type="transmembrane region" description="Helical" evidence="1">
    <location>
        <begin position="42"/>
        <end position="63"/>
    </location>
</feature>
<dbReference type="EMBL" id="JAOQIO010000124">
    <property type="protein sequence ID" value="MCU6797794.1"/>
    <property type="molecule type" value="Genomic_DNA"/>
</dbReference>
<feature type="transmembrane region" description="Helical" evidence="1">
    <location>
        <begin position="268"/>
        <end position="289"/>
    </location>
</feature>
<protein>
    <recommendedName>
        <fullName evidence="4">DUF4129 domain-containing protein</fullName>
    </recommendedName>
</protein>
<feature type="transmembrane region" description="Helical" evidence="1">
    <location>
        <begin position="186"/>
        <end position="209"/>
    </location>
</feature>
<evidence type="ECO:0000256" key="1">
    <source>
        <dbReference type="SAM" id="Phobius"/>
    </source>
</evidence>
<keyword evidence="1" id="KW-0812">Transmembrane</keyword>
<reference evidence="2 3" key="1">
    <citation type="submission" date="2022-09" db="EMBL/GenBank/DDBJ databases">
        <authorList>
            <person name="Han X.L."/>
            <person name="Wang Q."/>
            <person name="Lu T."/>
        </authorList>
    </citation>
    <scope>NUCLEOTIDE SEQUENCE [LARGE SCALE GENOMIC DNA]</scope>
    <source>
        <strain evidence="2 3">WQ 127069</strain>
    </source>
</reference>
<keyword evidence="3" id="KW-1185">Reference proteome</keyword>
<dbReference type="RefSeq" id="WP_262688514.1">
    <property type="nucleotide sequence ID" value="NZ_JAOQIO010000124.1"/>
</dbReference>
<gene>
    <name evidence="2" type="ORF">OB236_37300</name>
</gene>
<accession>A0ABT2UT05</accession>
<feature type="transmembrane region" description="Helical" evidence="1">
    <location>
        <begin position="12"/>
        <end position="36"/>
    </location>
</feature>
<dbReference type="Proteomes" id="UP001652445">
    <property type="component" value="Unassembled WGS sequence"/>
</dbReference>
<keyword evidence="1" id="KW-0472">Membrane</keyword>
<sequence>MNTHTRWTGIGLAALRGSTELLMVIPLLLVTGVYLFPENVSLWLWLITLPVCYAVGFAVNQLLNIGKMFAMLAMVICLGAIAAYIVSGSTYAIFITLPIAAVCMYRGARMVTIPWSMMFPVTLYAVGLVIYFISSVVLQFVPSFEPYLSIVTGFGLLALAITFLMTNQTMMKQETLSGSKEPVLAAGILLQNRVLIVLVLVIVVLIVFIRKLQAALLWLRDQIIAWLQQLFSQSNEPPPVNNEVAPPPSMNLGETPPPAAWLQWLEKALMIIVGAALIVGVLVLLYVAAKKLPPLIKRLVQWLMLRLGQRGMQQQDTGYEDDVESLMDWKSLNNSLTGNIKQWLQGQFHPKGKWAAMDNRERARYLYREWLLKHTKEGYKLQKHLTPEEISHDIQRWGKRQSSTSSGPIVVVYEQARYSDKALQDADIEAMKKIVETK</sequence>